<sequence length="1320" mass="146061">MVSILKFCLLFILFALVECRRADVKKKSRIRQDFEFTLHACNCNGKSNKCFFDQELFDRTGSGGHCMQCEDNTEGVNCERCKPLHYRRKEDKECVACSCDSIGSLGVQCSPEGQCPCKPGVGTRTCGKCAPNFYDMTEQGCRPCGCNLAGIAPDAPSCDPSMGYCPCKENVMGQRCDSCKKGFFDLQLEDEFGCVACFCYGHSSECRSAPDFFKKSIESNFDRDAESWTAVDTRGTPIPVQYDADLQIIECRGQGGEFIYFVAPNSYLGNQRAAYNHELSFSLRIGAESVRISAHDIILEGAGQRLSVPITEQGNPIPSHRVQSYRFRLHENPKFGWSPRVSAFEFMKVLANLTAIKIKATFSREGVGFLDEVVLESAINRPTNEPATWIEQCMCPDGYTGLSCEFCAPGYRREPLGNSPYSRCVKCFCHNHADTCDPDTGVCHCKFNTEGPYCERCAPSYYGDAREGTSADCKPCLCPDRGPCVMLPGGQVACQQCPIGHTGHQCDMCIDGYFGDPTGRFGPPRPCRKCECNGNIDPNAVGNCNTTTGQCLKCIYNTAGWNCERCLAGFYGDALIVPKGGCKRCTCYLPGTIEPERGSNPCESSGGQCQCKANVIGRRCDKCRNGYWNIDSGQGCSACDCDRIGSTNQTCDIRSGQCYCRAGVVGRHCDSCAPYHYGFSQEGCKACECDPAGSTSLQCDTAGQCQCRPNREGRRCTICRDNKFSRGTVCKDCPPCYSLLEEALDRYKDKLTELANLMEELKNHPETVEDFDFKRKLREAMRKIDNLLEEAKRAGLADSSLINQLNDLRKRIKEIGETAGKVRERLDEGEVHRRYGLDNITLAEHVIQQSKDAVAAARKFLDVQGRDAYNSALDRKDRLGQQSDRLSEIAREARQLADQQEEDSEVSDNVSNQALNTSTEAYKLARETLDSQERMSNEVYDLGRKLDDLVDFVQRTKALAEDAKTEANTVYDDALGIYTDANSLLVPTADVKAMQGEAARIKHEARRIKGQADALANEHKEMLTNLDDQTKDAEGLLNEAVRQQQITDELLTDTDAALAKGLDSIASGEKILEDAKDTLQTLRGFDQQVKESQERANETLKKIPEVKKRVGEAENKTFDAEDALRGAIQDAADARDIAREAKRLAEQASQDSDEIRKTAGDTKVEAGKLKGQAGQLTHQIADTDQRMRGFEDEAENDGVLSKEALGRANEAKTAAIEAIDKGRSAAAKLDGILDALVDLDSVDNSQLDNLERLLAMAERELVNADLGARAEALREAQVEQKKWMKDYEDEIEQLKKDVANVAAIRHSLPEDCYRRLVLEP</sequence>
<dbReference type="FunFam" id="2.10.25.10:FF:000188">
    <property type="entry name" value="Laminin subunit gamma 2"/>
    <property type="match status" value="1"/>
</dbReference>
<feature type="coiled-coil region" evidence="9">
    <location>
        <begin position="998"/>
        <end position="1043"/>
    </location>
</feature>
<feature type="disulfide bond" evidence="8">
    <location>
        <begin position="554"/>
        <end position="563"/>
    </location>
</feature>
<feature type="disulfide bond" evidence="8">
    <location>
        <begin position="687"/>
        <end position="699"/>
    </location>
</feature>
<feature type="chain" id="PRO_5043585819" description="Laminin subunit gamma-1" evidence="10">
    <location>
        <begin position="20"/>
        <end position="1320"/>
    </location>
</feature>
<keyword evidence="14" id="KW-1185">Reference proteome</keyword>
<evidence type="ECO:0000256" key="7">
    <source>
        <dbReference type="ARBA" id="ARBA00023292"/>
    </source>
</evidence>
<dbReference type="FunFam" id="2.10.25.10:FF:000051">
    <property type="entry name" value="Laminin subunit alpha 4"/>
    <property type="match status" value="1"/>
</dbReference>
<dbReference type="InterPro" id="IPR000034">
    <property type="entry name" value="Laminin_IV"/>
</dbReference>
<feature type="domain" description="Laminin IV type A" evidence="12">
    <location>
        <begin position="223"/>
        <end position="392"/>
    </location>
</feature>
<evidence type="ECO:0000256" key="9">
    <source>
        <dbReference type="SAM" id="Coils"/>
    </source>
</evidence>
<name>A0AAV6VMW5_9ARAC</name>
<evidence type="ECO:0000256" key="1">
    <source>
        <dbReference type="ARBA" id="ARBA00004613"/>
    </source>
</evidence>
<evidence type="ECO:0000313" key="13">
    <source>
        <dbReference type="EMBL" id="KAG8197259.1"/>
    </source>
</evidence>
<dbReference type="SUPFAM" id="SSF57196">
    <property type="entry name" value="EGF/Laminin"/>
    <property type="match status" value="9"/>
</dbReference>
<dbReference type="GO" id="GO:0005576">
    <property type="term" value="C:extracellular region"/>
    <property type="evidence" value="ECO:0007669"/>
    <property type="project" value="UniProtKB-SubCell"/>
</dbReference>
<evidence type="ECO:0000259" key="11">
    <source>
        <dbReference type="PROSITE" id="PS50027"/>
    </source>
</evidence>
<comment type="caution">
    <text evidence="8">Lacks conserved residue(s) required for the propagation of feature annotation.</text>
</comment>
<dbReference type="FunFam" id="2.10.25.10:FF:000067">
    <property type="entry name" value="Laminin subunit gamma 1"/>
    <property type="match status" value="1"/>
</dbReference>
<feature type="coiled-coil region" evidence="9">
    <location>
        <begin position="1131"/>
        <end position="1158"/>
    </location>
</feature>
<dbReference type="CDD" id="cd00055">
    <property type="entry name" value="EGF_Lam"/>
    <property type="match status" value="9"/>
</dbReference>
<feature type="coiled-coil region" evidence="9">
    <location>
        <begin position="737"/>
        <end position="825"/>
    </location>
</feature>
<dbReference type="SMART" id="SM00281">
    <property type="entry name" value="LamB"/>
    <property type="match status" value="1"/>
</dbReference>
<evidence type="ECO:0000256" key="10">
    <source>
        <dbReference type="SAM" id="SignalP"/>
    </source>
</evidence>
<dbReference type="Pfam" id="PF00052">
    <property type="entry name" value="Laminin_B"/>
    <property type="match status" value="1"/>
</dbReference>
<dbReference type="FunFam" id="2.10.25.10:FF:000090">
    <property type="entry name" value="laminin subunit alpha"/>
    <property type="match status" value="1"/>
</dbReference>
<dbReference type="GO" id="GO:0005604">
    <property type="term" value="C:basement membrane"/>
    <property type="evidence" value="ECO:0007669"/>
    <property type="project" value="UniProtKB-ARBA"/>
</dbReference>
<dbReference type="InterPro" id="IPR050440">
    <property type="entry name" value="Laminin/Netrin_ECM"/>
</dbReference>
<evidence type="ECO:0000256" key="4">
    <source>
        <dbReference type="ARBA" id="ARBA00022737"/>
    </source>
</evidence>
<feature type="signal peptide" evidence="10">
    <location>
        <begin position="1"/>
        <end position="19"/>
    </location>
</feature>
<reference evidence="13 14" key="1">
    <citation type="journal article" date="2022" name="Nat. Ecol. Evol.">
        <title>A masculinizing supergene underlies an exaggerated male reproductive morph in a spider.</title>
        <authorList>
            <person name="Hendrickx F."/>
            <person name="De Corte Z."/>
            <person name="Sonet G."/>
            <person name="Van Belleghem S.M."/>
            <person name="Kostlbacher S."/>
            <person name="Vangestel C."/>
        </authorList>
    </citation>
    <scope>NUCLEOTIDE SEQUENCE [LARGE SCALE GENOMIC DNA]</scope>
    <source>
        <strain evidence="13">W744_W776</strain>
    </source>
</reference>
<dbReference type="SMART" id="SM00181">
    <property type="entry name" value="EGF"/>
    <property type="match status" value="6"/>
</dbReference>
<dbReference type="SUPFAM" id="SSF58104">
    <property type="entry name" value="Methyl-accepting chemotaxis protein (MCP) signaling domain"/>
    <property type="match status" value="2"/>
</dbReference>
<dbReference type="Proteomes" id="UP000827092">
    <property type="component" value="Unassembled WGS sequence"/>
</dbReference>
<evidence type="ECO:0000259" key="12">
    <source>
        <dbReference type="PROSITE" id="PS51115"/>
    </source>
</evidence>
<dbReference type="PRINTS" id="PR00011">
    <property type="entry name" value="EGFLAMININ"/>
</dbReference>
<dbReference type="Gene3D" id="2.10.25.10">
    <property type="entry name" value="Laminin"/>
    <property type="match status" value="10"/>
</dbReference>
<dbReference type="EMBL" id="JAFNEN010000057">
    <property type="protein sequence ID" value="KAG8197259.1"/>
    <property type="molecule type" value="Genomic_DNA"/>
</dbReference>
<dbReference type="SMART" id="SM00180">
    <property type="entry name" value="EGF_Lam"/>
    <property type="match status" value="10"/>
</dbReference>
<dbReference type="PANTHER" id="PTHR10574:SF406">
    <property type="entry name" value="LAMININ SUBUNIT ALPHA 5"/>
    <property type="match status" value="1"/>
</dbReference>
<feature type="domain" description="Laminin EGF-like" evidence="11">
    <location>
        <begin position="427"/>
        <end position="475"/>
    </location>
</feature>
<keyword evidence="2" id="KW-0964">Secreted</keyword>
<feature type="coiled-coil region" evidence="9">
    <location>
        <begin position="1247"/>
        <end position="1304"/>
    </location>
</feature>
<dbReference type="InterPro" id="IPR000742">
    <property type="entry name" value="EGF"/>
</dbReference>
<gene>
    <name evidence="13" type="ORF">JTE90_007507</name>
</gene>
<evidence type="ECO:0000256" key="6">
    <source>
        <dbReference type="ARBA" id="ARBA00023180"/>
    </source>
</evidence>
<keyword evidence="3 10" id="KW-0732">Signal</keyword>
<dbReference type="PROSITE" id="PS51115">
    <property type="entry name" value="LAMININ_IVA"/>
    <property type="match status" value="1"/>
</dbReference>
<protein>
    <recommendedName>
        <fullName evidence="15">Laminin subunit gamma-1</fullName>
    </recommendedName>
</protein>
<evidence type="ECO:0008006" key="15">
    <source>
        <dbReference type="Google" id="ProtNLM"/>
    </source>
</evidence>
<proteinExistence type="predicted"/>
<comment type="subcellular location">
    <subcellularLocation>
        <location evidence="1">Secreted</location>
    </subcellularLocation>
</comment>
<feature type="disulfide bond" evidence="8">
    <location>
        <begin position="611"/>
        <end position="620"/>
    </location>
</feature>
<feature type="disulfide bond" evidence="8">
    <location>
        <begin position="639"/>
        <end position="651"/>
    </location>
</feature>
<feature type="disulfide bond" evidence="8">
    <location>
        <begin position="167"/>
        <end position="176"/>
    </location>
</feature>
<feature type="disulfide bond" evidence="8">
    <location>
        <begin position="117"/>
        <end position="126"/>
    </location>
</feature>
<comment type="caution">
    <text evidence="13">The sequence shown here is derived from an EMBL/GenBank/DDBJ whole genome shotgun (WGS) entry which is preliminary data.</text>
</comment>
<organism evidence="13 14">
    <name type="scientific">Oedothorax gibbosus</name>
    <dbReference type="NCBI Taxonomy" id="931172"/>
    <lineage>
        <taxon>Eukaryota</taxon>
        <taxon>Metazoa</taxon>
        <taxon>Ecdysozoa</taxon>
        <taxon>Arthropoda</taxon>
        <taxon>Chelicerata</taxon>
        <taxon>Arachnida</taxon>
        <taxon>Araneae</taxon>
        <taxon>Araneomorphae</taxon>
        <taxon>Entelegynae</taxon>
        <taxon>Araneoidea</taxon>
        <taxon>Linyphiidae</taxon>
        <taxon>Erigoninae</taxon>
        <taxon>Oedothorax</taxon>
    </lineage>
</organism>
<dbReference type="PANTHER" id="PTHR10574">
    <property type="entry name" value="NETRIN/LAMININ-RELATED"/>
    <property type="match status" value="1"/>
</dbReference>
<dbReference type="GO" id="GO:0009887">
    <property type="term" value="P:animal organ morphogenesis"/>
    <property type="evidence" value="ECO:0007669"/>
    <property type="project" value="TreeGrafter"/>
</dbReference>
<dbReference type="Pfam" id="PF00053">
    <property type="entry name" value="EGF_laminin"/>
    <property type="match status" value="9"/>
</dbReference>
<feature type="disulfide bond" evidence="8">
    <location>
        <begin position="641"/>
        <end position="658"/>
    </location>
</feature>
<feature type="domain" description="Laminin EGF-like" evidence="11">
    <location>
        <begin position="530"/>
        <end position="584"/>
    </location>
</feature>
<feature type="disulfide bond" evidence="8">
    <location>
        <begin position="97"/>
        <end position="109"/>
    </location>
</feature>
<keyword evidence="4" id="KW-0677">Repeat</keyword>
<evidence type="ECO:0000256" key="5">
    <source>
        <dbReference type="ARBA" id="ARBA00023157"/>
    </source>
</evidence>
<evidence type="ECO:0000256" key="2">
    <source>
        <dbReference type="ARBA" id="ARBA00022525"/>
    </source>
</evidence>
<evidence type="ECO:0000313" key="14">
    <source>
        <dbReference type="Proteomes" id="UP000827092"/>
    </source>
</evidence>
<evidence type="ECO:0000256" key="8">
    <source>
        <dbReference type="PROSITE-ProRule" id="PRU00460"/>
    </source>
</evidence>
<keyword evidence="9" id="KW-0175">Coiled coil</keyword>
<feature type="domain" description="Laminin EGF-like" evidence="11">
    <location>
        <begin position="687"/>
        <end position="732"/>
    </location>
</feature>
<feature type="domain" description="Laminin EGF-like" evidence="11">
    <location>
        <begin position="97"/>
        <end position="143"/>
    </location>
</feature>
<dbReference type="InterPro" id="IPR002049">
    <property type="entry name" value="LE_dom"/>
</dbReference>
<feature type="disulfide bond" evidence="8">
    <location>
        <begin position="445"/>
        <end position="454"/>
    </location>
</feature>
<keyword evidence="7 8" id="KW-0424">Laminin EGF-like domain</keyword>
<dbReference type="InterPro" id="IPR056863">
    <property type="entry name" value="LMN_ATRN_NET-like_EGF"/>
</dbReference>
<feature type="domain" description="Laminin EGF-like" evidence="11">
    <location>
        <begin position="585"/>
        <end position="638"/>
    </location>
</feature>
<feature type="domain" description="Laminin EGF-like" evidence="11">
    <location>
        <begin position="144"/>
        <end position="196"/>
    </location>
</feature>
<keyword evidence="5 8" id="KW-1015">Disulfide bond</keyword>
<dbReference type="FunFam" id="2.10.25.10:FF:000105">
    <property type="entry name" value="laminin subunit gamma-1"/>
    <property type="match status" value="1"/>
</dbReference>
<dbReference type="PROSITE" id="PS50027">
    <property type="entry name" value="EGF_LAM_2"/>
    <property type="match status" value="7"/>
</dbReference>
<dbReference type="Pfam" id="PF24973">
    <property type="entry name" value="EGF_LMN_ATRN"/>
    <property type="match status" value="1"/>
</dbReference>
<feature type="disulfide bond" evidence="8">
    <location>
        <begin position="707"/>
        <end position="716"/>
    </location>
</feature>
<keyword evidence="6" id="KW-0325">Glycoprotein</keyword>
<evidence type="ECO:0000256" key="3">
    <source>
        <dbReference type="ARBA" id="ARBA00022729"/>
    </source>
</evidence>
<accession>A0AAV6VMW5</accession>
<feature type="domain" description="Laminin EGF-like" evidence="11">
    <location>
        <begin position="639"/>
        <end position="686"/>
    </location>
</feature>
<feature type="disulfide bond" evidence="8">
    <location>
        <begin position="660"/>
        <end position="669"/>
    </location>
</feature>
<dbReference type="PROSITE" id="PS01248">
    <property type="entry name" value="EGF_LAM_1"/>
    <property type="match status" value="5"/>
</dbReference>
<dbReference type="GO" id="GO:0009888">
    <property type="term" value="P:tissue development"/>
    <property type="evidence" value="ECO:0007669"/>
    <property type="project" value="TreeGrafter"/>
</dbReference>